<dbReference type="EMBL" id="CP001331">
    <property type="protein sequence ID" value="ACO66712.1"/>
    <property type="molecule type" value="Genomic_DNA"/>
</dbReference>
<dbReference type="PANTHER" id="PTHR10476">
    <property type="entry name" value="CHARGED MULTIVESICULAR BODY PROTEIN"/>
    <property type="match status" value="1"/>
</dbReference>
<dbReference type="OMA" id="KILWEVT"/>
<dbReference type="GO" id="GO:0007034">
    <property type="term" value="P:vacuolar transport"/>
    <property type="evidence" value="ECO:0007669"/>
    <property type="project" value="InterPro"/>
</dbReference>
<dbReference type="AlphaFoldDB" id="C1EG44"/>
<evidence type="ECO:0008006" key="3">
    <source>
        <dbReference type="Google" id="ProtNLM"/>
    </source>
</evidence>
<name>C1EG44_MICCC</name>
<protein>
    <recommendedName>
        <fullName evidence="3">SNF7 family protein</fullName>
    </recommendedName>
</protein>
<dbReference type="eggNOG" id="KOG3229">
    <property type="taxonomic scope" value="Eukaryota"/>
</dbReference>
<gene>
    <name evidence="1" type="ORF">MICPUN_95710</name>
</gene>
<dbReference type="Proteomes" id="UP000002009">
    <property type="component" value="Chromosome 13"/>
</dbReference>
<dbReference type="OrthoDB" id="497428at2759"/>
<evidence type="ECO:0000313" key="2">
    <source>
        <dbReference type="Proteomes" id="UP000002009"/>
    </source>
</evidence>
<dbReference type="InParanoid" id="C1EG44"/>
<sequence length="219" mass="24936">MGFMDLFKKKDPKEMVRKWQSKLRSEMRGVDRQIRDIQREEKNVTKSIKDCAKRNDIRSMKVLAKEIVNSRRVVSRLYHNKAQMNSVSMMLTEQLATVRSVGHITKSTEVLKAMNGLIKHQQVTDTMRDMSKEMMKSGLIEEMLADALDDGMEDIETETDEEVNKILAELAGEHMASMPAAETHTLAAPKVAETARQEAEDSELNNLQARLDAIRQEAS</sequence>
<dbReference type="GeneID" id="8248630"/>
<dbReference type="Pfam" id="PF03357">
    <property type="entry name" value="Snf7"/>
    <property type="match status" value="1"/>
</dbReference>
<dbReference type="RefSeq" id="XP_002505454.1">
    <property type="nucleotide sequence ID" value="XM_002505408.1"/>
</dbReference>
<dbReference type="STRING" id="296587.C1EG44"/>
<dbReference type="FunCoup" id="C1EG44">
    <property type="interactions" value="1678"/>
</dbReference>
<dbReference type="InterPro" id="IPR005024">
    <property type="entry name" value="Snf7_fam"/>
</dbReference>
<reference evidence="1 2" key="1">
    <citation type="journal article" date="2009" name="Science">
        <title>Green evolution and dynamic adaptations revealed by genomes of the marine picoeukaryotes Micromonas.</title>
        <authorList>
            <person name="Worden A.Z."/>
            <person name="Lee J.H."/>
            <person name="Mock T."/>
            <person name="Rouze P."/>
            <person name="Simmons M.P."/>
            <person name="Aerts A.L."/>
            <person name="Allen A.E."/>
            <person name="Cuvelier M.L."/>
            <person name="Derelle E."/>
            <person name="Everett M.V."/>
            <person name="Foulon E."/>
            <person name="Grimwood J."/>
            <person name="Gundlach H."/>
            <person name="Henrissat B."/>
            <person name="Napoli C."/>
            <person name="McDonald S.M."/>
            <person name="Parker M.S."/>
            <person name="Rombauts S."/>
            <person name="Salamov A."/>
            <person name="Von Dassow P."/>
            <person name="Badger J.H."/>
            <person name="Coutinho P.M."/>
            <person name="Demir E."/>
            <person name="Dubchak I."/>
            <person name="Gentemann C."/>
            <person name="Eikrem W."/>
            <person name="Gready J.E."/>
            <person name="John U."/>
            <person name="Lanier W."/>
            <person name="Lindquist E.A."/>
            <person name="Lucas S."/>
            <person name="Mayer K.F."/>
            <person name="Moreau H."/>
            <person name="Not F."/>
            <person name="Otillar R."/>
            <person name="Panaud O."/>
            <person name="Pangilinan J."/>
            <person name="Paulsen I."/>
            <person name="Piegu B."/>
            <person name="Poliakov A."/>
            <person name="Robbens S."/>
            <person name="Schmutz J."/>
            <person name="Toulza E."/>
            <person name="Wyss T."/>
            <person name="Zelensky A."/>
            <person name="Zhou K."/>
            <person name="Armbrust E.V."/>
            <person name="Bhattacharya D."/>
            <person name="Goodenough U.W."/>
            <person name="Van de Peer Y."/>
            <person name="Grigoriev I.V."/>
        </authorList>
    </citation>
    <scope>NUCLEOTIDE SEQUENCE [LARGE SCALE GENOMIC DNA]</scope>
    <source>
        <strain evidence="2">RCC299 / NOUM17</strain>
    </source>
</reference>
<evidence type="ECO:0000313" key="1">
    <source>
        <dbReference type="EMBL" id="ACO66712.1"/>
    </source>
</evidence>
<dbReference type="KEGG" id="mis:MICPUN_95710"/>
<dbReference type="Gene3D" id="6.10.140.1230">
    <property type="match status" value="1"/>
</dbReference>
<accession>C1EG44</accession>
<keyword evidence="2" id="KW-1185">Reference proteome</keyword>
<proteinExistence type="predicted"/>
<organism evidence="1 2">
    <name type="scientific">Micromonas commoda (strain RCC299 / NOUM17 / CCMP2709)</name>
    <name type="common">Picoplanktonic green alga</name>
    <dbReference type="NCBI Taxonomy" id="296587"/>
    <lineage>
        <taxon>Eukaryota</taxon>
        <taxon>Viridiplantae</taxon>
        <taxon>Chlorophyta</taxon>
        <taxon>Mamiellophyceae</taxon>
        <taxon>Mamiellales</taxon>
        <taxon>Mamiellaceae</taxon>
        <taxon>Micromonas</taxon>
    </lineage>
</organism>